<protein>
    <recommendedName>
        <fullName evidence="3">F-box domain-containing protein</fullName>
    </recommendedName>
</protein>
<organism evidence="1 2">
    <name type="scientific">Dactylonectria estremocensis</name>
    <dbReference type="NCBI Taxonomy" id="1079267"/>
    <lineage>
        <taxon>Eukaryota</taxon>
        <taxon>Fungi</taxon>
        <taxon>Dikarya</taxon>
        <taxon>Ascomycota</taxon>
        <taxon>Pezizomycotina</taxon>
        <taxon>Sordariomycetes</taxon>
        <taxon>Hypocreomycetidae</taxon>
        <taxon>Hypocreales</taxon>
        <taxon>Nectriaceae</taxon>
        <taxon>Dactylonectria</taxon>
    </lineage>
</organism>
<reference evidence="1" key="1">
    <citation type="journal article" date="2021" name="Nat. Commun.">
        <title>Genetic determinants of endophytism in the Arabidopsis root mycobiome.</title>
        <authorList>
            <person name="Mesny F."/>
            <person name="Miyauchi S."/>
            <person name="Thiergart T."/>
            <person name="Pickel B."/>
            <person name="Atanasova L."/>
            <person name="Karlsson M."/>
            <person name="Huettel B."/>
            <person name="Barry K.W."/>
            <person name="Haridas S."/>
            <person name="Chen C."/>
            <person name="Bauer D."/>
            <person name="Andreopoulos W."/>
            <person name="Pangilinan J."/>
            <person name="LaButti K."/>
            <person name="Riley R."/>
            <person name="Lipzen A."/>
            <person name="Clum A."/>
            <person name="Drula E."/>
            <person name="Henrissat B."/>
            <person name="Kohler A."/>
            <person name="Grigoriev I.V."/>
            <person name="Martin F.M."/>
            <person name="Hacquard S."/>
        </authorList>
    </citation>
    <scope>NUCLEOTIDE SEQUENCE</scope>
    <source>
        <strain evidence="1">MPI-CAGE-AT-0021</strain>
    </source>
</reference>
<accession>A0A9P9J0H0</accession>
<name>A0A9P9J0H0_9HYPO</name>
<dbReference type="OrthoDB" id="9984533at2759"/>
<comment type="caution">
    <text evidence="1">The sequence shown here is derived from an EMBL/GenBank/DDBJ whole genome shotgun (WGS) entry which is preliminary data.</text>
</comment>
<dbReference type="InterPro" id="IPR036047">
    <property type="entry name" value="F-box-like_dom_sf"/>
</dbReference>
<dbReference type="EMBL" id="JAGMUU010000016">
    <property type="protein sequence ID" value="KAH7137014.1"/>
    <property type="molecule type" value="Genomic_DNA"/>
</dbReference>
<evidence type="ECO:0000313" key="2">
    <source>
        <dbReference type="Proteomes" id="UP000717696"/>
    </source>
</evidence>
<gene>
    <name evidence="1" type="ORF">B0J13DRAFT_560401</name>
</gene>
<sequence length="928" mass="104058">MGGWDVYCALCGGPLGSVYWEPEEEDVYDPGVLENCDDPELAWLSDIRIIGEDPESESICKVWISGPAFASGYGTMGYEPADPIDPVMSTRGSISVYTMDAGEPWSAPFHTCCREVLCRYMCIPVSRLDKEVLFETLKSMAEDEQSGRCLDLDYGDISEEMGQYWMTSRDTEHFVFNPVEVKGLRELLENLPQITMSPDRVIRTYSLEGDPFARLPPDVLLFVVAHLQKIATIKKLRRASPAFANLELSNSFWRYRLLDDMPWLWDLPSPMTAQQRNETDWQLVYRKLHWGSRPMSKNKNKIHGLCNRKRIWEQMCPDFAEEYQRTEVSLQKLGAATPIALKGAFRQDAAKLIKPVPTEVEQATSSLIERFSELPSALPSVSVDWDGDGKLMDIRITKEHDADGDEVPNLSQASTDTVNIPSHDWLTGFIVTSRALDEGELSERRHIVGLEVLFAKRLPIQLGLDDGDKRLIYVTEGRFIVALDIHRSSAGVLSAFAIVEQPLVHAYGCLRVADTRRGNYNMHVVAYLWRQELPQPSLRISSQIVDYWSSLSEVEVYAMDTLMLGTSEDELSDITSVSVDIRLGGFEVTYNGRPTRAIGPRLQAMKTLQVDGRGGERVRFVWVCVTRAMEPVSLQLITNRGRFLSVGESTETASFLGSLDGNTRLIPCGLYGSWQGSESQRYLAHFGVIGSAESRPFNERLPRFPRDAHGFLWEPSSMPPAWKETGLIWGGCAVPDSLEWLPDDQHIVNVPPEACTVSWLDCSHPLSEVRITLAHSTRGMIPQVPISAITMIYTDGSQKTVGPSRFSAEPTCGWCTPESSIDEEVRTVPHYRHQSWHVGGKKLTSMRIWRLQGKSMVAIQLVAEGHLESPIWGHWGHDVRDLAVGELRFAGHEGGDAVGLKFFFQNNGIKSRRDTIISGIQAVKSTVN</sequence>
<dbReference type="AlphaFoldDB" id="A0A9P9J0H0"/>
<keyword evidence="2" id="KW-1185">Reference proteome</keyword>
<dbReference type="SUPFAM" id="SSF81383">
    <property type="entry name" value="F-box domain"/>
    <property type="match status" value="1"/>
</dbReference>
<evidence type="ECO:0000313" key="1">
    <source>
        <dbReference type="EMBL" id="KAH7137014.1"/>
    </source>
</evidence>
<proteinExistence type="predicted"/>
<evidence type="ECO:0008006" key="3">
    <source>
        <dbReference type="Google" id="ProtNLM"/>
    </source>
</evidence>
<dbReference type="Proteomes" id="UP000717696">
    <property type="component" value="Unassembled WGS sequence"/>
</dbReference>